<feature type="region of interest" description="Disordered" evidence="1">
    <location>
        <begin position="21"/>
        <end position="63"/>
    </location>
</feature>
<gene>
    <name evidence="3" type="ORF">ACFPN1_07405</name>
</gene>
<evidence type="ECO:0000313" key="3">
    <source>
        <dbReference type="EMBL" id="MFC5569886.1"/>
    </source>
</evidence>
<evidence type="ECO:0000313" key="4">
    <source>
        <dbReference type="Proteomes" id="UP001596036"/>
    </source>
</evidence>
<reference evidence="4" key="1">
    <citation type="journal article" date="2019" name="Int. J. Syst. Evol. Microbiol.">
        <title>The Global Catalogue of Microorganisms (GCM) 10K type strain sequencing project: providing services to taxonomists for standard genome sequencing and annotation.</title>
        <authorList>
            <consortium name="The Broad Institute Genomics Platform"/>
            <consortium name="The Broad Institute Genome Sequencing Center for Infectious Disease"/>
            <person name="Wu L."/>
            <person name="Ma J."/>
        </authorList>
    </citation>
    <scope>NUCLEOTIDE SEQUENCE [LARGE SCALE GENOMIC DNA]</scope>
    <source>
        <strain evidence="4">KACC 11407</strain>
    </source>
</reference>
<feature type="signal peptide" evidence="2">
    <location>
        <begin position="1"/>
        <end position="17"/>
    </location>
</feature>
<dbReference type="RefSeq" id="WP_386754212.1">
    <property type="nucleotide sequence ID" value="NZ_JBHSNM010000002.1"/>
</dbReference>
<protein>
    <submittedName>
        <fullName evidence="3">COG3650 family protein</fullName>
    </submittedName>
</protein>
<keyword evidence="4" id="KW-1185">Reference proteome</keyword>
<name>A0ABW0SLX8_9GAMM</name>
<accession>A0ABW0SLX8</accession>
<comment type="caution">
    <text evidence="3">The sequence shown here is derived from an EMBL/GenBank/DDBJ whole genome shotgun (WGS) entry which is preliminary data.</text>
</comment>
<dbReference type="EMBL" id="JBHSNM010000002">
    <property type="protein sequence ID" value="MFC5569886.1"/>
    <property type="molecule type" value="Genomic_DNA"/>
</dbReference>
<dbReference type="PROSITE" id="PS51257">
    <property type="entry name" value="PROKAR_LIPOPROTEIN"/>
    <property type="match status" value="1"/>
</dbReference>
<feature type="chain" id="PRO_5046832180" evidence="2">
    <location>
        <begin position="18"/>
        <end position="161"/>
    </location>
</feature>
<feature type="compositionally biased region" description="Low complexity" evidence="1">
    <location>
        <begin position="25"/>
        <end position="37"/>
    </location>
</feature>
<organism evidence="3 4">
    <name type="scientific">Lysobacter yangpyeongensis</name>
    <dbReference type="NCBI Taxonomy" id="346182"/>
    <lineage>
        <taxon>Bacteria</taxon>
        <taxon>Pseudomonadati</taxon>
        <taxon>Pseudomonadota</taxon>
        <taxon>Gammaproteobacteria</taxon>
        <taxon>Lysobacterales</taxon>
        <taxon>Lysobacteraceae</taxon>
        <taxon>Lysobacter</taxon>
    </lineage>
</organism>
<evidence type="ECO:0000256" key="1">
    <source>
        <dbReference type="SAM" id="MobiDB-lite"/>
    </source>
</evidence>
<sequence length="161" mass="17502">MRTWSPILLLPLVLALAGCPRDTSPVAANDPSAAEAPAMHDPDPAAPAPDDAPKGKRAPGQENEPLMAWRAFGTEPFWQARVDGDDLYFSTPEDQDGRLMHGRRVPSLVGFVYIGKDGDTDFHLDISPGECSDGMSDNRYEFRATFIYGETTYKGCGEAAK</sequence>
<dbReference type="Proteomes" id="UP001596036">
    <property type="component" value="Unassembled WGS sequence"/>
</dbReference>
<keyword evidence="2" id="KW-0732">Signal</keyword>
<evidence type="ECO:0000256" key="2">
    <source>
        <dbReference type="SAM" id="SignalP"/>
    </source>
</evidence>
<proteinExistence type="predicted"/>